<dbReference type="AlphaFoldDB" id="A0A6J0PG43"/>
<keyword evidence="3" id="KW-1185">Reference proteome</keyword>
<evidence type="ECO:0000259" key="2">
    <source>
        <dbReference type="Pfam" id="PF05678"/>
    </source>
</evidence>
<evidence type="ECO:0000313" key="4">
    <source>
        <dbReference type="RefSeq" id="XP_019704803.1"/>
    </source>
</evidence>
<dbReference type="Proteomes" id="UP000504607">
    <property type="component" value="Chromosome 3"/>
</dbReference>
<dbReference type="OrthoDB" id="691083at2759"/>
<proteinExistence type="predicted"/>
<dbReference type="InterPro" id="IPR008889">
    <property type="entry name" value="VQ"/>
</dbReference>
<feature type="region of interest" description="Disordered" evidence="1">
    <location>
        <begin position="48"/>
        <end position="71"/>
    </location>
</feature>
<dbReference type="PANTHER" id="PTHR34777:SF1">
    <property type="entry name" value="VQ MOTIF-CONTAINING PROTEIN 10"/>
    <property type="match status" value="1"/>
</dbReference>
<gene>
    <name evidence="4" type="primary">LOC109505663</name>
</gene>
<reference evidence="4" key="1">
    <citation type="submission" date="2025-08" db="UniProtKB">
        <authorList>
            <consortium name="RefSeq"/>
        </authorList>
    </citation>
    <scope>IDENTIFICATION</scope>
</reference>
<evidence type="ECO:0000256" key="1">
    <source>
        <dbReference type="SAM" id="MobiDB-lite"/>
    </source>
</evidence>
<sequence length="94" mass="10779">MQQSQKPSSHEQRKDVKVKIIVTKMVHTDPTDFKSVVQRLTGKESTAAEVVESPAVSERNADEVEHRGGRESREFEDMLMKLPSLDELKQLWDD</sequence>
<organism evidence="3 4">
    <name type="scientific">Elaeis guineensis var. tenera</name>
    <name type="common">Oil palm</name>
    <dbReference type="NCBI Taxonomy" id="51953"/>
    <lineage>
        <taxon>Eukaryota</taxon>
        <taxon>Viridiplantae</taxon>
        <taxon>Streptophyta</taxon>
        <taxon>Embryophyta</taxon>
        <taxon>Tracheophyta</taxon>
        <taxon>Spermatophyta</taxon>
        <taxon>Magnoliopsida</taxon>
        <taxon>Liliopsida</taxon>
        <taxon>Arecaceae</taxon>
        <taxon>Arecoideae</taxon>
        <taxon>Cocoseae</taxon>
        <taxon>Elaeidinae</taxon>
        <taxon>Elaeis</taxon>
    </lineage>
</organism>
<dbReference type="PANTHER" id="PTHR34777">
    <property type="entry name" value="VQ MOTIF-CONTAINING PROTEIN 10"/>
    <property type="match status" value="1"/>
</dbReference>
<dbReference type="Pfam" id="PF05678">
    <property type="entry name" value="VQ"/>
    <property type="match status" value="1"/>
</dbReference>
<feature type="compositionally biased region" description="Basic and acidic residues" evidence="1">
    <location>
        <begin position="59"/>
        <end position="71"/>
    </location>
</feature>
<dbReference type="InParanoid" id="A0A6J0PG43"/>
<feature type="domain" description="VQ" evidence="2">
    <location>
        <begin position="20"/>
        <end position="46"/>
    </location>
</feature>
<accession>A0A6J0PG43</accession>
<evidence type="ECO:0000313" key="3">
    <source>
        <dbReference type="Proteomes" id="UP000504607"/>
    </source>
</evidence>
<dbReference type="InterPro" id="IPR039608">
    <property type="entry name" value="VQ_1/10"/>
</dbReference>
<name>A0A6J0PG43_ELAGV</name>
<protein>
    <submittedName>
        <fullName evidence="4">Uncharacterized protein LOC109505663</fullName>
    </submittedName>
</protein>
<dbReference type="RefSeq" id="XP_019704803.1">
    <property type="nucleotide sequence ID" value="XM_019849244.2"/>
</dbReference>